<sequence length="348" mass="39100">MPPPMPITMRGTGKLAAPVAKGKPMRARYFPGKAPGAEVSSGSEGEDEDAPGANDAADEEEDAIPAESTAPRIQQPSNVLGEVPAEASESEYETDEEGSSEDEPSEEEEEAPRRVLPKPIFLSKSQRATAPATDQSGLDEQERRKAESRKRIEEQIRLEAIRQEEEALARDEGQAEVDDTDDLNPEAEQQAWRLRELQRIARERQVIEAREAEREEVERRLAMPEDERLKEDMERVEAEKAERAAARGQMGFMQKYYHKGAFYQEALGDRDFSAPVEAERVDKMAMPKMMQVRNLDDVGKRGRTKYTHLGDQDTSAGDRAWQASGNKRLLSQMGGMKDELDQRKRKAT</sequence>
<proteinExistence type="predicted"/>
<dbReference type="OMA" id="YRDMKTE"/>
<accession>A0A1Y2FBE5</accession>
<feature type="domain" description="Micro-fibrillar-associated protein 1 C-terminal" evidence="2">
    <location>
        <begin position="106"/>
        <end position="314"/>
    </location>
</feature>
<dbReference type="OrthoDB" id="1111734at2759"/>
<dbReference type="InterPro" id="IPR033194">
    <property type="entry name" value="MFAP1"/>
</dbReference>
<feature type="region of interest" description="Disordered" evidence="1">
    <location>
        <begin position="292"/>
        <end position="348"/>
    </location>
</feature>
<dbReference type="STRING" id="56484.A0A1Y2FBE5"/>
<gene>
    <name evidence="3" type="ORF">BCR37DRAFT_59063</name>
</gene>
<dbReference type="AlphaFoldDB" id="A0A1Y2FBE5"/>
<feature type="compositionally biased region" description="Basic and acidic residues" evidence="1">
    <location>
        <begin position="140"/>
        <end position="173"/>
    </location>
</feature>
<feature type="compositionally biased region" description="Polar residues" evidence="1">
    <location>
        <begin position="123"/>
        <end position="138"/>
    </location>
</feature>
<dbReference type="InterPro" id="IPR009730">
    <property type="entry name" value="MFAP1_C"/>
</dbReference>
<dbReference type="EMBL" id="MCFI01000012">
    <property type="protein sequence ID" value="ORY80947.1"/>
    <property type="molecule type" value="Genomic_DNA"/>
</dbReference>
<feature type="compositionally biased region" description="Acidic residues" evidence="1">
    <location>
        <begin position="174"/>
        <end position="185"/>
    </location>
</feature>
<evidence type="ECO:0000259" key="2">
    <source>
        <dbReference type="Pfam" id="PF06991"/>
    </source>
</evidence>
<feature type="compositionally biased region" description="Acidic residues" evidence="1">
    <location>
        <begin position="88"/>
        <end position="110"/>
    </location>
</feature>
<evidence type="ECO:0000313" key="4">
    <source>
        <dbReference type="Proteomes" id="UP000193685"/>
    </source>
</evidence>
<comment type="caution">
    <text evidence="3">The sequence shown here is derived from an EMBL/GenBank/DDBJ whole genome shotgun (WGS) entry which is preliminary data.</text>
</comment>
<feature type="compositionally biased region" description="Low complexity" evidence="1">
    <location>
        <begin position="34"/>
        <end position="43"/>
    </location>
</feature>
<reference evidence="3 4" key="1">
    <citation type="submission" date="2016-07" db="EMBL/GenBank/DDBJ databases">
        <title>Pervasive Adenine N6-methylation of Active Genes in Fungi.</title>
        <authorList>
            <consortium name="DOE Joint Genome Institute"/>
            <person name="Mondo S.J."/>
            <person name="Dannebaum R.O."/>
            <person name="Kuo R.C."/>
            <person name="Labutti K."/>
            <person name="Haridas S."/>
            <person name="Kuo A."/>
            <person name="Salamov A."/>
            <person name="Ahrendt S.R."/>
            <person name="Lipzen A."/>
            <person name="Sullivan W."/>
            <person name="Andreopoulos W.B."/>
            <person name="Clum A."/>
            <person name="Lindquist E."/>
            <person name="Daum C."/>
            <person name="Ramamoorthy G.K."/>
            <person name="Gryganskyi A."/>
            <person name="Culley D."/>
            <person name="Magnuson J.K."/>
            <person name="James T.Y."/>
            <person name="O'Malley M.A."/>
            <person name="Stajich J.E."/>
            <person name="Spatafora J.W."/>
            <person name="Visel A."/>
            <person name="Grigoriev I.V."/>
        </authorList>
    </citation>
    <scope>NUCLEOTIDE SEQUENCE [LARGE SCALE GENOMIC DNA]</scope>
    <source>
        <strain evidence="3 4">12-1054</strain>
    </source>
</reference>
<dbReference type="RefSeq" id="XP_040724592.1">
    <property type="nucleotide sequence ID" value="XM_040872378.1"/>
</dbReference>
<dbReference type="Proteomes" id="UP000193685">
    <property type="component" value="Unassembled WGS sequence"/>
</dbReference>
<keyword evidence="4" id="KW-1185">Reference proteome</keyword>
<feature type="compositionally biased region" description="Acidic residues" evidence="1">
    <location>
        <begin position="44"/>
        <end position="64"/>
    </location>
</feature>
<dbReference type="Pfam" id="PF06991">
    <property type="entry name" value="MFAP1"/>
    <property type="match status" value="1"/>
</dbReference>
<evidence type="ECO:0000313" key="3">
    <source>
        <dbReference type="EMBL" id="ORY80947.1"/>
    </source>
</evidence>
<dbReference type="GeneID" id="63788977"/>
<evidence type="ECO:0000256" key="1">
    <source>
        <dbReference type="SAM" id="MobiDB-lite"/>
    </source>
</evidence>
<feature type="region of interest" description="Disordered" evidence="1">
    <location>
        <begin position="1"/>
        <end position="189"/>
    </location>
</feature>
<dbReference type="PANTHER" id="PTHR15327">
    <property type="entry name" value="MICROFIBRIL-ASSOCIATED PROTEIN"/>
    <property type="match status" value="1"/>
</dbReference>
<organism evidence="3 4">
    <name type="scientific">Protomyces lactucae-debilis</name>
    <dbReference type="NCBI Taxonomy" id="2754530"/>
    <lineage>
        <taxon>Eukaryota</taxon>
        <taxon>Fungi</taxon>
        <taxon>Dikarya</taxon>
        <taxon>Ascomycota</taxon>
        <taxon>Taphrinomycotina</taxon>
        <taxon>Taphrinomycetes</taxon>
        <taxon>Taphrinales</taxon>
        <taxon>Protomycetaceae</taxon>
        <taxon>Protomyces</taxon>
    </lineage>
</organism>
<protein>
    <submittedName>
        <fullName evidence="3">Splicing factor, Prp19-binding domain-domain-containing protein</fullName>
    </submittedName>
</protein>
<name>A0A1Y2FBE5_PROLT</name>